<evidence type="ECO:0000313" key="5">
    <source>
        <dbReference type="Proteomes" id="UP000663834"/>
    </source>
</evidence>
<dbReference type="Proteomes" id="UP000663834">
    <property type="component" value="Unassembled WGS sequence"/>
</dbReference>
<dbReference type="EMBL" id="CAJNOW010018657">
    <property type="protein sequence ID" value="CAF1666955.1"/>
    <property type="molecule type" value="Genomic_DNA"/>
</dbReference>
<evidence type="ECO:0000313" key="3">
    <source>
        <dbReference type="EMBL" id="CAF4315031.1"/>
    </source>
</evidence>
<reference evidence="1" key="1">
    <citation type="submission" date="2021-02" db="EMBL/GenBank/DDBJ databases">
        <authorList>
            <person name="Nowell W R."/>
        </authorList>
    </citation>
    <scope>NUCLEOTIDE SEQUENCE</scope>
</reference>
<dbReference type="Proteomes" id="UP000663842">
    <property type="component" value="Unassembled WGS sequence"/>
</dbReference>
<evidence type="ECO:0000313" key="2">
    <source>
        <dbReference type="EMBL" id="CAF2050441.1"/>
    </source>
</evidence>
<organism evidence="1 5">
    <name type="scientific">Rotaria magnacalcarata</name>
    <dbReference type="NCBI Taxonomy" id="392030"/>
    <lineage>
        <taxon>Eukaryota</taxon>
        <taxon>Metazoa</taxon>
        <taxon>Spiralia</taxon>
        <taxon>Gnathifera</taxon>
        <taxon>Rotifera</taxon>
        <taxon>Eurotatoria</taxon>
        <taxon>Bdelloidea</taxon>
        <taxon>Philodinida</taxon>
        <taxon>Philodinidae</taxon>
        <taxon>Rotaria</taxon>
    </lineage>
</organism>
<accession>A0A816FY55</accession>
<evidence type="ECO:0000313" key="1">
    <source>
        <dbReference type="EMBL" id="CAF1666955.1"/>
    </source>
</evidence>
<dbReference type="EMBL" id="CAJOBJ010088826">
    <property type="protein sequence ID" value="CAF4532549.1"/>
    <property type="molecule type" value="Genomic_DNA"/>
</dbReference>
<comment type="caution">
    <text evidence="1">The sequence shown here is derived from an EMBL/GenBank/DDBJ whole genome shotgun (WGS) entry which is preliminary data.</text>
</comment>
<dbReference type="EMBL" id="CAJNRG010002707">
    <property type="protein sequence ID" value="CAF2050441.1"/>
    <property type="molecule type" value="Genomic_DNA"/>
</dbReference>
<dbReference type="Proteomes" id="UP000681720">
    <property type="component" value="Unassembled WGS sequence"/>
</dbReference>
<sequence>ILQHHAYPTQTKVDIRLDRSITFPVVTVCICSGNPYRYDQTNASLIS</sequence>
<proteinExistence type="predicted"/>
<protein>
    <submittedName>
        <fullName evidence="1">Uncharacterized protein</fullName>
    </submittedName>
</protein>
<evidence type="ECO:0000313" key="4">
    <source>
        <dbReference type="EMBL" id="CAF4532549.1"/>
    </source>
</evidence>
<name>A0A816FY55_9BILA</name>
<feature type="non-terminal residue" evidence="1">
    <location>
        <position position="1"/>
    </location>
</feature>
<dbReference type="Proteomes" id="UP000663887">
    <property type="component" value="Unassembled WGS sequence"/>
</dbReference>
<gene>
    <name evidence="4" type="ORF">GIL414_LOCUS36086</name>
    <name evidence="1" type="ORF">KQP761_LOCUS33321</name>
    <name evidence="3" type="ORF">UXM345_LOCUS34152</name>
    <name evidence="2" type="ORF">XDN619_LOCUS8412</name>
</gene>
<dbReference type="EMBL" id="CAJOBF010012156">
    <property type="protein sequence ID" value="CAF4315031.1"/>
    <property type="molecule type" value="Genomic_DNA"/>
</dbReference>
<dbReference type="AlphaFoldDB" id="A0A816FY55"/>